<dbReference type="InterPro" id="IPR056866">
    <property type="entry name" value="Znf_WRKY19"/>
</dbReference>
<reference evidence="3 4" key="1">
    <citation type="journal article" date="2015" name="Genome Biol. Evol.">
        <title>Comparative Genomics of a Bacterivorous Green Alga Reveals Evolutionary Causalities and Consequences of Phago-Mixotrophic Mode of Nutrition.</title>
        <authorList>
            <person name="Burns J.A."/>
            <person name="Paasch A."/>
            <person name="Narechania A."/>
            <person name="Kim E."/>
        </authorList>
    </citation>
    <scope>NUCLEOTIDE SEQUENCE [LARGE SCALE GENOMIC DNA]</scope>
    <source>
        <strain evidence="3 4">PLY_AMNH</strain>
    </source>
</reference>
<feature type="domain" description="WRKY19-like zinc finger" evidence="2">
    <location>
        <begin position="97"/>
        <end position="121"/>
    </location>
</feature>
<dbReference type="PANTHER" id="PTHR31827:SF1">
    <property type="entry name" value="EMB|CAB89363.1"/>
    <property type="match status" value="1"/>
</dbReference>
<evidence type="ECO:0000259" key="2">
    <source>
        <dbReference type="Pfam" id="PF24906"/>
    </source>
</evidence>
<comment type="caution">
    <text evidence="3">The sequence shown here is derived from an EMBL/GenBank/DDBJ whole genome shotgun (WGS) entry which is preliminary data.</text>
</comment>
<feature type="compositionally biased region" description="Acidic residues" evidence="1">
    <location>
        <begin position="15"/>
        <end position="27"/>
    </location>
</feature>
<dbReference type="EMBL" id="LGRX02034310">
    <property type="protein sequence ID" value="KAK3238186.1"/>
    <property type="molecule type" value="Genomic_DNA"/>
</dbReference>
<dbReference type="AlphaFoldDB" id="A0AAE0BKE0"/>
<name>A0AAE0BKE0_9CHLO</name>
<evidence type="ECO:0000256" key="1">
    <source>
        <dbReference type="SAM" id="MobiDB-lite"/>
    </source>
</evidence>
<proteinExistence type="predicted"/>
<dbReference type="Pfam" id="PF24906">
    <property type="entry name" value="Zf_WRKY19"/>
    <property type="match status" value="1"/>
</dbReference>
<dbReference type="PANTHER" id="PTHR31827">
    <property type="entry name" value="EMB|CAB89363.1"/>
    <property type="match status" value="1"/>
</dbReference>
<accession>A0AAE0BKE0</accession>
<feature type="region of interest" description="Disordered" evidence="1">
    <location>
        <begin position="1"/>
        <end position="63"/>
    </location>
</feature>
<evidence type="ECO:0000313" key="4">
    <source>
        <dbReference type="Proteomes" id="UP001190700"/>
    </source>
</evidence>
<keyword evidence="4" id="KW-1185">Reference proteome</keyword>
<evidence type="ECO:0000313" key="3">
    <source>
        <dbReference type="EMBL" id="KAK3238186.1"/>
    </source>
</evidence>
<dbReference type="Proteomes" id="UP001190700">
    <property type="component" value="Unassembled WGS sequence"/>
</dbReference>
<organism evidence="3 4">
    <name type="scientific">Cymbomonas tetramitiformis</name>
    <dbReference type="NCBI Taxonomy" id="36881"/>
    <lineage>
        <taxon>Eukaryota</taxon>
        <taxon>Viridiplantae</taxon>
        <taxon>Chlorophyta</taxon>
        <taxon>Pyramimonadophyceae</taxon>
        <taxon>Pyramimonadales</taxon>
        <taxon>Pyramimonadaceae</taxon>
        <taxon>Cymbomonas</taxon>
    </lineage>
</organism>
<gene>
    <name evidence="3" type="ORF">CYMTET_51787</name>
</gene>
<sequence>MTGLNAVEVPRTEEIEQDQPVSEEEAGTGEWSHAVTAVAQAPPSSALEGDVEPQAAGGSVNNADARVVEPPVYRFEADGCTKAAQSSTEYCVAHGGGKRCQADGCTKSARGSTDYCKAHGGGKRCQADGCTKSAIGSTEY</sequence>
<protein>
    <recommendedName>
        <fullName evidence="2">WRKY19-like zinc finger domain-containing protein</fullName>
    </recommendedName>
</protein>